<keyword evidence="3" id="KW-1185">Reference proteome</keyword>
<evidence type="ECO:0000256" key="1">
    <source>
        <dbReference type="ARBA" id="ARBA00006539"/>
    </source>
</evidence>
<organism evidence="2 3">
    <name type="scientific">Thermosinus carboxydivorans Nor1</name>
    <dbReference type="NCBI Taxonomy" id="401526"/>
    <lineage>
        <taxon>Bacteria</taxon>
        <taxon>Bacillati</taxon>
        <taxon>Bacillota</taxon>
        <taxon>Negativicutes</taxon>
        <taxon>Selenomonadales</taxon>
        <taxon>Sporomusaceae</taxon>
        <taxon>Thermosinus</taxon>
    </lineage>
</organism>
<gene>
    <name evidence="2" type="ORF">TcarDRAFT_1960</name>
</gene>
<accession>A1HPU5</accession>
<comment type="similarity">
    <text evidence="1">Belongs to the UPF0236 family.</text>
</comment>
<proteinExistence type="inferred from homology"/>
<sequence length="115" mass="13654">MDFQSFECQLHEKLHEVGCEIIKQVLEELDQQIKQDKIKRPGWVVCRNGDIKEVVTCFGPVRYKRTYHKHKETGQYVYLVDEQVDYTPHMRVDQNVKAKLIEHAADMSYRKSAEK</sequence>
<dbReference type="AlphaFoldDB" id="A1HPU5"/>
<dbReference type="InterPro" id="IPR009620">
    <property type="entry name" value="UPF0236"/>
</dbReference>
<dbReference type="Proteomes" id="UP000005139">
    <property type="component" value="Unassembled WGS sequence"/>
</dbReference>
<dbReference type="RefSeq" id="WP_007289067.1">
    <property type="nucleotide sequence ID" value="NZ_AAWL01000005.1"/>
</dbReference>
<dbReference type="EMBL" id="AAWL01000005">
    <property type="protein sequence ID" value="EAX48082.1"/>
    <property type="molecule type" value="Genomic_DNA"/>
</dbReference>
<dbReference type="OrthoDB" id="2371514at2"/>
<dbReference type="eggNOG" id="COG3464">
    <property type="taxonomic scope" value="Bacteria"/>
</dbReference>
<comment type="caution">
    <text evidence="2">The sequence shown here is derived from an EMBL/GenBank/DDBJ whole genome shotgun (WGS) entry which is preliminary data.</text>
</comment>
<evidence type="ECO:0000313" key="2">
    <source>
        <dbReference type="EMBL" id="EAX48082.1"/>
    </source>
</evidence>
<evidence type="ECO:0000313" key="3">
    <source>
        <dbReference type="Proteomes" id="UP000005139"/>
    </source>
</evidence>
<reference evidence="2 3" key="1">
    <citation type="submission" date="2007-01" db="EMBL/GenBank/DDBJ databases">
        <title>Annotation of the draft genome assembly of Thermosinus carboxydivorans Nor1.</title>
        <authorList>
            <consortium name="US DOE Joint Genome Institute (JGI-ORNL)"/>
            <person name="Larimer F."/>
            <person name="Land M."/>
            <person name="Hauser L."/>
        </authorList>
    </citation>
    <scope>NUCLEOTIDE SEQUENCE [LARGE SCALE GENOMIC DNA]</scope>
    <source>
        <strain evidence="2 3">Nor1</strain>
    </source>
</reference>
<protein>
    <submittedName>
        <fullName evidence="2">Uncharacterized protein</fullName>
    </submittedName>
</protein>
<name>A1HPU5_9FIRM</name>
<reference evidence="2 3" key="2">
    <citation type="submission" date="2007-01" db="EMBL/GenBank/DDBJ databases">
        <title>Sequencing of the draft genome and assembly of Thermosinus carboxydivorans Nor1.</title>
        <authorList>
            <consortium name="US DOE Joint Genome Institute (JGI-PGF)"/>
            <person name="Copeland A."/>
            <person name="Lucas S."/>
            <person name="Lapidus A."/>
            <person name="Barry K."/>
            <person name="Glavina del Rio T."/>
            <person name="Dalin E."/>
            <person name="Tice H."/>
            <person name="Bruce D."/>
            <person name="Pitluck S."/>
            <person name="Richardson P."/>
        </authorList>
    </citation>
    <scope>NUCLEOTIDE SEQUENCE [LARGE SCALE GENOMIC DNA]</scope>
    <source>
        <strain evidence="2 3">Nor1</strain>
    </source>
</reference>
<dbReference type="Pfam" id="PF06782">
    <property type="entry name" value="UPF0236"/>
    <property type="match status" value="1"/>
</dbReference>